<proteinExistence type="predicted"/>
<dbReference type="InParanoid" id="Q2GZJ3"/>
<reference evidence="3" key="1">
    <citation type="journal article" date="2015" name="Genome Announc.">
        <title>Draft genome sequence of the cellulolytic fungus Chaetomium globosum.</title>
        <authorList>
            <person name="Cuomo C.A."/>
            <person name="Untereiner W.A."/>
            <person name="Ma L.-J."/>
            <person name="Grabherr M."/>
            <person name="Birren B.W."/>
        </authorList>
    </citation>
    <scope>NUCLEOTIDE SEQUENCE [LARGE SCALE GENOMIC DNA]</scope>
    <source>
        <strain evidence="3">ATCC 6205 / CBS 148.51 / DSM 1962 / NBRC 6347 / NRRL 1970</strain>
    </source>
</reference>
<accession>Q2GZJ3</accession>
<gene>
    <name evidence="2" type="ORF">CHGG_05053</name>
</gene>
<feature type="compositionally biased region" description="Basic and acidic residues" evidence="1">
    <location>
        <begin position="96"/>
        <end position="105"/>
    </location>
</feature>
<keyword evidence="3" id="KW-1185">Reference proteome</keyword>
<dbReference type="RefSeq" id="XP_001224267.1">
    <property type="nucleotide sequence ID" value="XM_001224266.1"/>
</dbReference>
<dbReference type="VEuPathDB" id="FungiDB:CHGG_05053"/>
<protein>
    <submittedName>
        <fullName evidence="2">Uncharacterized protein</fullName>
    </submittedName>
</protein>
<dbReference type="HOGENOM" id="CLU_2003651_0_0_1"/>
<dbReference type="OrthoDB" id="2209940at2759"/>
<feature type="region of interest" description="Disordered" evidence="1">
    <location>
        <begin position="1"/>
        <end position="124"/>
    </location>
</feature>
<dbReference type="AlphaFoldDB" id="Q2GZJ3"/>
<evidence type="ECO:0000313" key="3">
    <source>
        <dbReference type="Proteomes" id="UP000001056"/>
    </source>
</evidence>
<organism evidence="2 3">
    <name type="scientific">Chaetomium globosum (strain ATCC 6205 / CBS 148.51 / DSM 1962 / NBRC 6347 / NRRL 1970)</name>
    <name type="common">Soil fungus</name>
    <dbReference type="NCBI Taxonomy" id="306901"/>
    <lineage>
        <taxon>Eukaryota</taxon>
        <taxon>Fungi</taxon>
        <taxon>Dikarya</taxon>
        <taxon>Ascomycota</taxon>
        <taxon>Pezizomycotina</taxon>
        <taxon>Sordariomycetes</taxon>
        <taxon>Sordariomycetidae</taxon>
        <taxon>Sordariales</taxon>
        <taxon>Chaetomiaceae</taxon>
        <taxon>Chaetomium</taxon>
    </lineage>
</organism>
<evidence type="ECO:0000313" key="2">
    <source>
        <dbReference type="EMBL" id="EAQ88434.1"/>
    </source>
</evidence>
<dbReference type="GeneID" id="4392904"/>
<dbReference type="Proteomes" id="UP000001056">
    <property type="component" value="Unassembled WGS sequence"/>
</dbReference>
<dbReference type="EMBL" id="CH408032">
    <property type="protein sequence ID" value="EAQ88434.1"/>
    <property type="molecule type" value="Genomic_DNA"/>
</dbReference>
<evidence type="ECO:0000256" key="1">
    <source>
        <dbReference type="SAM" id="MobiDB-lite"/>
    </source>
</evidence>
<sequence length="124" mass="13068">MALAAPSTDPAVLKSPQEHQWNEYYLPGTFPPQETRPGELGKRPCGTAAPRRFPGGASGKPGAHLHLHLATGHRATRGGSSPAAHPISKSATRSPELSRDNENWVRRKAQHGAALGSVQPGPCA</sequence>
<name>Q2GZJ3_CHAGB</name>